<dbReference type="InterPro" id="IPR042099">
    <property type="entry name" value="ANL_N_sf"/>
</dbReference>
<dbReference type="Proteomes" id="UP001595756">
    <property type="component" value="Unassembled WGS sequence"/>
</dbReference>
<keyword evidence="2" id="KW-0436">Ligase</keyword>
<organism evidence="5 6">
    <name type="scientific">Castellaniella hirudinis</name>
    <dbReference type="NCBI Taxonomy" id="1144617"/>
    <lineage>
        <taxon>Bacteria</taxon>
        <taxon>Pseudomonadati</taxon>
        <taxon>Pseudomonadota</taxon>
        <taxon>Betaproteobacteria</taxon>
        <taxon>Burkholderiales</taxon>
        <taxon>Alcaligenaceae</taxon>
        <taxon>Castellaniella</taxon>
    </lineage>
</organism>
<sequence length="526" mass="57235">MTRPPALARHEAPELAQALARFRSLNALMDHWAAVQPDRIALIGPRGQGVWSRISWSALRRESVELAQGLRARGIATGDHVGILADGESYVDCLVGYLALLRAGAVMVPLNPRFVDDELRYAIGFSDCVAMLVQPALRPRAQALRPGLPKLRLMLDLGDRLADAGAPVAEDDLPALDVGDLANIVFTSGTTARPKAVMHTHGSALATGAIFAAALGLRNDDVFHHAIPFFTSSGTQFAPMPAFWVGATLVLEPRFDAAVMLHRIEDEGSTAVIGVPSHYVFMLDALERAPRALPSMRLWDYGGAAMPAAAVRALAAKYPGVELRKQYGMTETGPSGTLLTPDQALRRIDSAGRPMPLCEVAILDDEGRMASGQAVGQIAVRSPACMRGYYKNEEASRQVLQDGWVRTGDVGWLDDEGYLYYSDRIKDIVNRGGLKISSVEIEEVLYRHPGVLEAAVVAVPHAKLGEDIQAFIVPKDAVRLDLDELRAFCRRHLADYKVPRRIDCLQAFPKNAMGKIQKAVLRDLCT</sequence>
<comment type="caution">
    <text evidence="5">The sequence shown here is derived from an EMBL/GenBank/DDBJ whole genome shotgun (WGS) entry which is preliminary data.</text>
</comment>
<dbReference type="PANTHER" id="PTHR43201">
    <property type="entry name" value="ACYL-COA SYNTHETASE"/>
    <property type="match status" value="1"/>
</dbReference>
<dbReference type="RefSeq" id="WP_376811468.1">
    <property type="nucleotide sequence ID" value="NZ_JBHSDY010000002.1"/>
</dbReference>
<protein>
    <submittedName>
        <fullName evidence="5">Class I adenylate-forming enzyme family protein</fullName>
    </submittedName>
</protein>
<proteinExistence type="inferred from homology"/>
<evidence type="ECO:0000313" key="5">
    <source>
        <dbReference type="EMBL" id="MFC4296897.1"/>
    </source>
</evidence>
<dbReference type="Pfam" id="PF00501">
    <property type="entry name" value="AMP-binding"/>
    <property type="match status" value="1"/>
</dbReference>
<evidence type="ECO:0000313" key="6">
    <source>
        <dbReference type="Proteomes" id="UP001595756"/>
    </source>
</evidence>
<reference evidence="6" key="1">
    <citation type="journal article" date="2019" name="Int. J. Syst. Evol. Microbiol.">
        <title>The Global Catalogue of Microorganisms (GCM) 10K type strain sequencing project: providing services to taxonomists for standard genome sequencing and annotation.</title>
        <authorList>
            <consortium name="The Broad Institute Genomics Platform"/>
            <consortium name="The Broad Institute Genome Sequencing Center for Infectious Disease"/>
            <person name="Wu L."/>
            <person name="Ma J."/>
        </authorList>
    </citation>
    <scope>NUCLEOTIDE SEQUENCE [LARGE SCALE GENOMIC DNA]</scope>
    <source>
        <strain evidence="6">CGMCC 1.19029</strain>
    </source>
</reference>
<dbReference type="PANTHER" id="PTHR43201:SF5">
    <property type="entry name" value="MEDIUM-CHAIN ACYL-COA LIGASE ACSF2, MITOCHONDRIAL"/>
    <property type="match status" value="1"/>
</dbReference>
<dbReference type="Gene3D" id="3.40.50.12780">
    <property type="entry name" value="N-terminal domain of ligase-like"/>
    <property type="match status" value="1"/>
</dbReference>
<dbReference type="InterPro" id="IPR000873">
    <property type="entry name" value="AMP-dep_synth/lig_dom"/>
</dbReference>
<evidence type="ECO:0000259" key="4">
    <source>
        <dbReference type="Pfam" id="PF13193"/>
    </source>
</evidence>
<evidence type="ECO:0000259" key="3">
    <source>
        <dbReference type="Pfam" id="PF00501"/>
    </source>
</evidence>
<accession>A0ABV8RUT2</accession>
<evidence type="ECO:0000256" key="1">
    <source>
        <dbReference type="ARBA" id="ARBA00006432"/>
    </source>
</evidence>
<dbReference type="EMBL" id="JBHSDY010000002">
    <property type="protein sequence ID" value="MFC4296897.1"/>
    <property type="molecule type" value="Genomic_DNA"/>
</dbReference>
<evidence type="ECO:0000256" key="2">
    <source>
        <dbReference type="ARBA" id="ARBA00022598"/>
    </source>
</evidence>
<dbReference type="InterPro" id="IPR025110">
    <property type="entry name" value="AMP-bd_C"/>
</dbReference>
<comment type="similarity">
    <text evidence="1">Belongs to the ATP-dependent AMP-binding enzyme family.</text>
</comment>
<feature type="domain" description="AMP-binding enzyme C-terminal" evidence="4">
    <location>
        <begin position="440"/>
        <end position="515"/>
    </location>
</feature>
<feature type="domain" description="AMP-dependent synthetase/ligase" evidence="3">
    <location>
        <begin position="30"/>
        <end position="390"/>
    </location>
</feature>
<dbReference type="Pfam" id="PF13193">
    <property type="entry name" value="AMP-binding_C"/>
    <property type="match status" value="1"/>
</dbReference>
<name>A0ABV8RUT2_9BURK</name>
<dbReference type="Gene3D" id="3.30.300.30">
    <property type="match status" value="1"/>
</dbReference>
<gene>
    <name evidence="5" type="ORF">ACFO0J_02425</name>
</gene>
<dbReference type="InterPro" id="IPR045851">
    <property type="entry name" value="AMP-bd_C_sf"/>
</dbReference>
<dbReference type="SUPFAM" id="SSF56801">
    <property type="entry name" value="Acetyl-CoA synthetase-like"/>
    <property type="match status" value="1"/>
</dbReference>
<keyword evidence="6" id="KW-1185">Reference proteome</keyword>